<reference evidence="2 3" key="1">
    <citation type="journal article" date="2018" name="Int. J. Syst. Evol. Microbiol.">
        <title>Mesosutterella multiformis gen. nov., sp. nov., a member of the family Sutterellaceae and Sutterella megalosphaeroides sp. nov., isolated from human faeces.</title>
        <authorList>
            <person name="Sakamoto M."/>
            <person name="Ikeyama N."/>
            <person name="Kunihiro T."/>
            <person name="Iino T."/>
            <person name="Yuki M."/>
            <person name="Ohkuma M."/>
        </authorList>
    </citation>
    <scope>NUCLEOTIDE SEQUENCE [LARGE SCALE GENOMIC DNA]</scope>
    <source>
        <strain evidence="2 3">6FBBBH3</strain>
    </source>
</reference>
<dbReference type="RefSeq" id="WP_120177337.1">
    <property type="nucleotide sequence ID" value="NZ_AP018786.1"/>
</dbReference>
<accession>A0A2Z6IGA8</accession>
<sequence length="275" mass="29244">MRTCARLLALRLFVSECGTSPASTVPPMLRRRLSPLGRLAAAAALPAPTDVAADDPVERAARASDTAWVFASRRADIARAVEEMRNIRAGEGVSPAHFATSVHNGIEALLSIAARHTGAETAVAGGLFTAEAGFEAAVGLLSEYPRVLLLVADEAPESVFGEKSAPAFAGAMLLARAKPEAARTICETGAPEGEPLVALFTRPRAEDETIDARLTEPAGALSALREVFAWLEEEDTPLLTRCDRRVAHVWTKTKAFCDDFDSAETPEAPESARVR</sequence>
<keyword evidence="3" id="KW-1185">Reference proteome</keyword>
<evidence type="ECO:0000259" key="1">
    <source>
        <dbReference type="Pfam" id="PF13723"/>
    </source>
</evidence>
<organism evidence="2 3">
    <name type="scientific">Sutterella megalosphaeroides</name>
    <dbReference type="NCBI Taxonomy" id="2494234"/>
    <lineage>
        <taxon>Bacteria</taxon>
        <taxon>Pseudomonadati</taxon>
        <taxon>Pseudomonadota</taxon>
        <taxon>Betaproteobacteria</taxon>
        <taxon>Burkholderiales</taxon>
        <taxon>Sutterellaceae</taxon>
        <taxon>Sutterella</taxon>
    </lineage>
</organism>
<dbReference type="Pfam" id="PF13723">
    <property type="entry name" value="Ketoacyl-synt_2"/>
    <property type="match status" value="1"/>
</dbReference>
<protein>
    <recommendedName>
        <fullName evidence="1">Beta-ketoacyl synthase-like N-terminal domain-containing protein</fullName>
    </recommendedName>
</protein>
<gene>
    <name evidence="2" type="ORF">SUTMEG_16570</name>
</gene>
<dbReference type="AlphaFoldDB" id="A0A2Z6IGA8"/>
<dbReference type="EMBL" id="AP018786">
    <property type="protein sequence ID" value="BBF23766.1"/>
    <property type="molecule type" value="Genomic_DNA"/>
</dbReference>
<proteinExistence type="predicted"/>
<name>A0A2Z6IGA8_9BURK</name>
<dbReference type="InterPro" id="IPR014030">
    <property type="entry name" value="Ketoacyl_synth_N"/>
</dbReference>
<evidence type="ECO:0000313" key="3">
    <source>
        <dbReference type="Proteomes" id="UP000271003"/>
    </source>
</evidence>
<dbReference type="Proteomes" id="UP000271003">
    <property type="component" value="Chromosome"/>
</dbReference>
<evidence type="ECO:0000313" key="2">
    <source>
        <dbReference type="EMBL" id="BBF23766.1"/>
    </source>
</evidence>
<dbReference type="KEGG" id="sutt:SUTMEG_16570"/>
<feature type="domain" description="Beta-ketoacyl synthase-like N-terminal" evidence="1">
    <location>
        <begin position="21"/>
        <end position="179"/>
    </location>
</feature>
<dbReference type="OrthoDB" id="9798676at2"/>